<feature type="signal peptide" evidence="9">
    <location>
        <begin position="1"/>
        <end position="28"/>
    </location>
</feature>
<evidence type="ECO:0000256" key="7">
    <source>
        <dbReference type="ARBA" id="ARBA00023237"/>
    </source>
</evidence>
<evidence type="ECO:0000256" key="6">
    <source>
        <dbReference type="ARBA" id="ARBA00023136"/>
    </source>
</evidence>
<dbReference type="RefSeq" id="WP_144843233.1">
    <property type="nucleotide sequence ID" value="NZ_VMRJ01000001.1"/>
</dbReference>
<comment type="similarity">
    <text evidence="2">Belongs to the outer membrane factor (OMF) (TC 1.B.17) family.</text>
</comment>
<comment type="subcellular location">
    <subcellularLocation>
        <location evidence="1">Cell outer membrane</location>
    </subcellularLocation>
</comment>
<dbReference type="GO" id="GO:0015562">
    <property type="term" value="F:efflux transmembrane transporter activity"/>
    <property type="evidence" value="ECO:0007669"/>
    <property type="project" value="InterPro"/>
</dbReference>
<dbReference type="EMBL" id="VMRJ01000001">
    <property type="protein sequence ID" value="TVT42767.1"/>
    <property type="molecule type" value="Genomic_DNA"/>
</dbReference>
<keyword evidence="6" id="KW-0472">Membrane</keyword>
<keyword evidence="3" id="KW-0813">Transport</keyword>
<evidence type="ECO:0000256" key="2">
    <source>
        <dbReference type="ARBA" id="ARBA00007613"/>
    </source>
</evidence>
<dbReference type="PANTHER" id="PTHR30026">
    <property type="entry name" value="OUTER MEMBRANE PROTEIN TOLC"/>
    <property type="match status" value="1"/>
</dbReference>
<comment type="caution">
    <text evidence="10">The sequence shown here is derived from an EMBL/GenBank/DDBJ whole genome shotgun (WGS) entry which is preliminary data.</text>
</comment>
<evidence type="ECO:0000256" key="4">
    <source>
        <dbReference type="ARBA" id="ARBA00022452"/>
    </source>
</evidence>
<dbReference type="InterPro" id="IPR051906">
    <property type="entry name" value="TolC-like"/>
</dbReference>
<evidence type="ECO:0000313" key="11">
    <source>
        <dbReference type="Proteomes" id="UP000317624"/>
    </source>
</evidence>
<evidence type="ECO:0000256" key="8">
    <source>
        <dbReference type="SAM" id="Coils"/>
    </source>
</evidence>
<dbReference type="PANTHER" id="PTHR30026:SF20">
    <property type="entry name" value="OUTER MEMBRANE PROTEIN TOLC"/>
    <property type="match status" value="1"/>
</dbReference>
<dbReference type="AlphaFoldDB" id="A0A558C261"/>
<sequence length="516" mass="56230">MTAKTTCLPPGHVALALAGLLAAGPVAAQTTPQPARPATAPAAAMATPAVAATGPWGLQRTIDYALEHNIGLRINQLTVQSNAQVLRQSKAALLPTANLSASQAWQYGTSVNPLTYEFQSQTVRSNNVSGNSQLVLFQGFQLRNTIRRNALDLQASEADVQKARNDLSLNVASYFLQLVLAQELVRANQFYVTRDQEQIARTKLLLQAGSIPESTLLDSQSQLATDELNVTTAQNQANVARLNLLQLLNLDPAANPDFQIEVPDLPDPDAEAPLALNTNDIFQGAATRQPEIKAADLRVLSAGRSVELARGAYYPRLVLAGSIFSGFSSARTVTQIGGDSTARRTTFFVQNPTTPGGPLTPLSVITYQRNLSTLPQSYWDQLSQNLGQQVQFALNIPILNGLQVRTNVQRTLINAQQVQLQAEQARLTLRQSIEQAYADARAAQLQYAAARRQVEALTVTQRNAEIRFNNGLLSGTEFNVTKNNLNFAISNQLQAKYTFIFRRKVLDFYQGKPLAL</sequence>
<reference evidence="10 11" key="1">
    <citation type="submission" date="2019-07" db="EMBL/GenBank/DDBJ databases">
        <title>Hymenobacter sp. straun FUR1 Genome sequencing and assembly.</title>
        <authorList>
            <person name="Chhetri G."/>
        </authorList>
    </citation>
    <scope>NUCLEOTIDE SEQUENCE [LARGE SCALE GENOMIC DNA]</scope>
    <source>
        <strain evidence="10 11">Fur1</strain>
    </source>
</reference>
<dbReference type="Proteomes" id="UP000317624">
    <property type="component" value="Unassembled WGS sequence"/>
</dbReference>
<dbReference type="GO" id="GO:1990281">
    <property type="term" value="C:efflux pump complex"/>
    <property type="evidence" value="ECO:0007669"/>
    <property type="project" value="TreeGrafter"/>
</dbReference>
<keyword evidence="11" id="KW-1185">Reference proteome</keyword>
<keyword evidence="5" id="KW-0812">Transmembrane</keyword>
<gene>
    <name evidence="10" type="ORF">FNT36_01350</name>
</gene>
<dbReference type="GO" id="GO:0015288">
    <property type="term" value="F:porin activity"/>
    <property type="evidence" value="ECO:0007669"/>
    <property type="project" value="TreeGrafter"/>
</dbReference>
<evidence type="ECO:0000313" key="10">
    <source>
        <dbReference type="EMBL" id="TVT42767.1"/>
    </source>
</evidence>
<dbReference type="Gene3D" id="1.20.1600.10">
    <property type="entry name" value="Outer membrane efflux proteins (OEP)"/>
    <property type="match status" value="1"/>
</dbReference>
<organism evidence="10 11">
    <name type="scientific">Hymenobacter setariae</name>
    <dbReference type="NCBI Taxonomy" id="2594794"/>
    <lineage>
        <taxon>Bacteria</taxon>
        <taxon>Pseudomonadati</taxon>
        <taxon>Bacteroidota</taxon>
        <taxon>Cytophagia</taxon>
        <taxon>Cytophagales</taxon>
        <taxon>Hymenobacteraceae</taxon>
        <taxon>Hymenobacter</taxon>
    </lineage>
</organism>
<evidence type="ECO:0000256" key="3">
    <source>
        <dbReference type="ARBA" id="ARBA00022448"/>
    </source>
</evidence>
<protein>
    <submittedName>
        <fullName evidence="10">TolC family protein</fullName>
    </submittedName>
</protein>
<feature type="chain" id="PRO_5021880085" evidence="9">
    <location>
        <begin position="29"/>
        <end position="516"/>
    </location>
</feature>
<keyword evidence="9" id="KW-0732">Signal</keyword>
<dbReference type="Pfam" id="PF02321">
    <property type="entry name" value="OEP"/>
    <property type="match status" value="2"/>
</dbReference>
<accession>A0A558C261</accession>
<dbReference type="GO" id="GO:0009279">
    <property type="term" value="C:cell outer membrane"/>
    <property type="evidence" value="ECO:0007669"/>
    <property type="project" value="UniProtKB-SubCell"/>
</dbReference>
<feature type="coiled-coil region" evidence="8">
    <location>
        <begin position="415"/>
        <end position="460"/>
    </location>
</feature>
<evidence type="ECO:0000256" key="5">
    <source>
        <dbReference type="ARBA" id="ARBA00022692"/>
    </source>
</evidence>
<proteinExistence type="inferred from homology"/>
<evidence type="ECO:0000256" key="9">
    <source>
        <dbReference type="SAM" id="SignalP"/>
    </source>
</evidence>
<dbReference type="InterPro" id="IPR003423">
    <property type="entry name" value="OMP_efflux"/>
</dbReference>
<keyword evidence="8" id="KW-0175">Coiled coil</keyword>
<dbReference type="OrthoDB" id="9811587at2"/>
<evidence type="ECO:0000256" key="1">
    <source>
        <dbReference type="ARBA" id="ARBA00004442"/>
    </source>
</evidence>
<keyword evidence="7" id="KW-0998">Cell outer membrane</keyword>
<dbReference type="SUPFAM" id="SSF56954">
    <property type="entry name" value="Outer membrane efflux proteins (OEP)"/>
    <property type="match status" value="1"/>
</dbReference>
<keyword evidence="4" id="KW-1134">Transmembrane beta strand</keyword>
<name>A0A558C261_9BACT</name>